<reference evidence="7" key="4">
    <citation type="journal article" date="2002" name="Genome Biol.">
        <title>The transposable elements of the Drosophila melanogaster euchromatin: a genomics perspective.</title>
        <authorList>
            <person name="Kaminker J.S."/>
            <person name="Bergman C.M."/>
            <person name="Kronmiller B."/>
            <person name="Carlson J."/>
            <person name="Svirskas R."/>
            <person name="Patel S."/>
            <person name="Frise E."/>
            <person name="Wheeler D.A."/>
            <person name="Lewis S.E."/>
            <person name="Rubin G.M."/>
            <person name="Ashburner M."/>
            <person name="Celniker S.E."/>
        </authorList>
    </citation>
    <scope>NUCLEOTIDE SEQUENCE [LARGE SCALE GENOMIC DNA]</scope>
    <source>
        <strain evidence="7">Berkeley</strain>
    </source>
</reference>
<proteinExistence type="evidence at transcript level"/>
<reference evidence="2 7" key="1">
    <citation type="journal article" date="2000" name="Science">
        <title>The genome sequence of Drosophila melanogaster.</title>
        <authorList>
            <person name="Adams M.D."/>
            <person name="Celniker S.E."/>
            <person name="Holt R.A."/>
            <person name="Evans C.A."/>
            <person name="Gocayne J.D."/>
            <person name="Amanatides P.G."/>
            <person name="Scherer S.E."/>
            <person name="Li P.W."/>
            <person name="Hoskins R.A."/>
            <person name="Galle R.F."/>
            <person name="George R.A."/>
            <person name="Lewis S.E."/>
            <person name="Richards S."/>
            <person name="Ashburner M."/>
            <person name="Henderson S.N."/>
            <person name="Sutton G.G."/>
            <person name="Wortman J.R."/>
            <person name="Yandell M.D."/>
            <person name="Zhang Q."/>
            <person name="Chen L.X."/>
            <person name="Brandon R.C."/>
            <person name="Rogers Y.H."/>
            <person name="Blazej R.G."/>
            <person name="Champe M."/>
            <person name="Pfeiffer B.D."/>
            <person name="Wan K.H."/>
            <person name="Doyle C."/>
            <person name="Baxter E.G."/>
            <person name="Helt G."/>
            <person name="Nelson C.R."/>
            <person name="Gabor G.L."/>
            <person name="Abril J.F."/>
            <person name="Agbayani A."/>
            <person name="An H.J."/>
            <person name="Andrews-Pfannkoch C."/>
            <person name="Baldwin D."/>
            <person name="Ballew R.M."/>
            <person name="Basu A."/>
            <person name="Baxendale J."/>
            <person name="Bayraktaroglu L."/>
            <person name="Beasley E.M."/>
            <person name="Beeson K.Y."/>
            <person name="Benos P.V."/>
            <person name="Berman B.P."/>
            <person name="Bhandari D."/>
            <person name="Bolshakov S."/>
            <person name="Borkova D."/>
            <person name="Botchan M.R."/>
            <person name="Bouck J."/>
            <person name="Brokstein P."/>
            <person name="Brottier P."/>
            <person name="Burtis K.C."/>
            <person name="Busam D.A."/>
            <person name="Butler H."/>
            <person name="Cadieu E."/>
            <person name="Center A."/>
            <person name="Chandra I."/>
            <person name="Cherry J.M."/>
            <person name="Cawley S."/>
            <person name="Dahlke C."/>
            <person name="Davenport L.B."/>
            <person name="Davies P."/>
            <person name="de Pablos B."/>
            <person name="Delcher A."/>
            <person name="Deng Z."/>
            <person name="Mays A.D."/>
            <person name="Dew I."/>
            <person name="Dietz S.M."/>
            <person name="Dodson K."/>
            <person name="Doup L.E."/>
            <person name="Downes M."/>
            <person name="Dugan-Rocha S."/>
            <person name="Dunkov B.C."/>
            <person name="Dunn P."/>
            <person name="Durbin K.J."/>
            <person name="Evangelista C.C."/>
            <person name="Ferraz C."/>
            <person name="Ferriera S."/>
            <person name="Fleischmann W."/>
            <person name="Fosler C."/>
            <person name="Gabrielian A.E."/>
            <person name="Garg N.S."/>
            <person name="Gelbart W.M."/>
            <person name="Glasser K."/>
            <person name="Glodek A."/>
            <person name="Gong F."/>
            <person name="Gorrell J.H."/>
            <person name="Gu Z."/>
            <person name="Guan P."/>
            <person name="Harris M."/>
            <person name="Harris N.L."/>
            <person name="Harvey D."/>
            <person name="Heiman T.J."/>
            <person name="Hernandez J.R."/>
            <person name="Houck J."/>
            <person name="Hostin D."/>
            <person name="Houston K.A."/>
            <person name="Howland T.J."/>
            <person name="Wei M.H."/>
            <person name="Ibegwam C."/>
            <person name="Jalali M."/>
            <person name="Kalush F."/>
            <person name="Karpen G.H."/>
            <person name="Ke Z."/>
            <person name="Kennison J.A."/>
            <person name="Ketchum K.A."/>
            <person name="Kimmel B.E."/>
            <person name="Kodira C.D."/>
            <person name="Kraft C."/>
            <person name="Kravitz S."/>
            <person name="Kulp D."/>
            <person name="Lai Z."/>
            <person name="Lasko P."/>
            <person name="Lei Y."/>
            <person name="Levitsky A.A."/>
            <person name="Li J."/>
            <person name="Li Z."/>
            <person name="Liang Y."/>
            <person name="Lin X."/>
            <person name="Liu X."/>
            <person name="Mattei B."/>
            <person name="McIntosh T.C."/>
            <person name="McLeod M.P."/>
            <person name="McPherson D."/>
            <person name="Merkulov G."/>
            <person name="Milshina N.V."/>
            <person name="Mobarry C."/>
            <person name="Morris J."/>
            <person name="Moshrefi A."/>
            <person name="Mount S.M."/>
            <person name="Moy M."/>
            <person name="Murphy B."/>
            <person name="Murphy L."/>
            <person name="Muzny D.M."/>
            <person name="Nelson D.L."/>
            <person name="Nelson D.R."/>
            <person name="Nelson K.A."/>
            <person name="Nixon K."/>
            <person name="Nusskern D.R."/>
            <person name="Pacleb J.M."/>
            <person name="Palazzolo M."/>
            <person name="Pittman G.S."/>
            <person name="Pan S."/>
            <person name="Pollard J."/>
            <person name="Puri V."/>
            <person name="Reese M.G."/>
            <person name="Reinert K."/>
            <person name="Remington K."/>
            <person name="Saunders R.D."/>
            <person name="Scheeler F."/>
            <person name="Shen H."/>
            <person name="Shue B.C."/>
            <person name="Siden-Kiamos I."/>
            <person name="Simpson M."/>
            <person name="Skupski M.P."/>
            <person name="Smith T."/>
            <person name="Spier E."/>
            <person name="Spradling A.C."/>
            <person name="Stapleton M."/>
            <person name="Strong R."/>
            <person name="Sun E."/>
            <person name="Svirskas R."/>
            <person name="Tector C."/>
            <person name="Turner R."/>
            <person name="Venter E."/>
            <person name="Wang A.H."/>
            <person name="Wang X."/>
            <person name="Wang Z.Y."/>
            <person name="Wassarman D.A."/>
            <person name="Weinstock G.M."/>
            <person name="Weissenbach J."/>
            <person name="Williams S.M."/>
            <person name="WoodageT"/>
            <person name="Worley K.C."/>
            <person name="Wu D."/>
            <person name="Yang S."/>
            <person name="Yao Q.A."/>
            <person name="Ye J."/>
            <person name="Yeh R.F."/>
            <person name="Zaveri J.S."/>
            <person name="Zhan M."/>
            <person name="Zhang G."/>
            <person name="Zhao Q."/>
            <person name="Zheng L."/>
            <person name="Zheng X.H."/>
            <person name="Zhong F.N."/>
            <person name="Zhong W."/>
            <person name="Zhou X."/>
            <person name="Zhu S."/>
            <person name="Zhu X."/>
            <person name="Smith H.O."/>
            <person name="Gibbs R.A."/>
            <person name="Myers E.W."/>
            <person name="Rubin G.M."/>
            <person name="Venter J.C."/>
        </authorList>
    </citation>
    <scope>NUCLEOTIDE SEQUENCE [LARGE SCALE GENOMIC DNA]</scope>
    <source>
        <strain evidence="7">Berkeley</strain>
    </source>
</reference>
<reference evidence="2" key="12">
    <citation type="journal article" date="2015" name="G3 (Bethesda)">
        <title>Gene Model Annotations for Drosophila melanogaster: The Rule-Benders.</title>
        <authorList>
            <consortium name="FlyBase Consortium"/>
            <person name="Crosby M.A."/>
            <person name="Gramates L.S."/>
            <person name="Dos Santos G."/>
            <person name="Matthews B.B."/>
            <person name="St Pierre S.E."/>
            <person name="Zhou P."/>
            <person name="Schroeder A.J."/>
            <person name="Falls K."/>
            <person name="Emmert D.B."/>
            <person name="Russo S.M."/>
            <person name="Gelbart W.M."/>
            <person name="null"/>
        </authorList>
    </citation>
    <scope>NUCLEOTIDE SEQUENCE</scope>
</reference>
<reference evidence="2" key="15">
    <citation type="submission" date="2022-11" db="EMBL/GenBank/DDBJ databases">
        <title>Drosophila melanogaster release 4 sequence.</title>
        <authorList>
            <consortium name="Berkeley Drosophila Genome Project"/>
            <person name="Celniker S."/>
            <person name="Carlson J."/>
            <person name="Wan K."/>
            <person name="Pfeiffer B."/>
            <person name="Frise E."/>
            <person name="George R."/>
            <person name="Hoskins R."/>
            <person name="Stapleton M."/>
            <person name="Pacleb J."/>
            <person name="Park S."/>
            <person name="Svirskas R."/>
            <person name="Smith E."/>
            <person name="Yu C."/>
            <person name="Rubin G."/>
        </authorList>
    </citation>
    <scope>NUCLEOTIDE SEQUENCE</scope>
</reference>
<dbReference type="EC" id="2.8.1.7" evidence="2 4"/>
<gene>
    <name evidence="2 6" type="primary">Qtzl</name>
    <name evidence="2" type="synonym">CG17749</name>
    <name evidence="2" type="synonym">CG31864-PA</name>
    <name evidence="3" type="synonym">CG31864-RA</name>
    <name evidence="2" type="synonym">Dmel\CG31864</name>
    <name evidence="2 6" type="ORF">CG31864</name>
    <name evidence="2" type="ORF">Dmel_CG31864</name>
</gene>
<dbReference type="FlyBase" id="FBgn0051864">
    <property type="gene designation" value="Qtzl"/>
</dbReference>
<evidence type="ECO:0000259" key="1">
    <source>
        <dbReference type="Pfam" id="PF00266"/>
    </source>
</evidence>
<evidence type="ECO:0000313" key="6">
    <source>
        <dbReference type="FlyBase" id="FBgn0051864"/>
    </source>
</evidence>
<dbReference type="GeneID" id="318990"/>
<sequence>MQKVLGRIQAQVLRSRATNALANVVRHEATSSRTAAKPAATSKEFRERQVRFNIKNEQTEGRPLYLDAQATTPMDPRVLDAMLPYLTNFYGNLVRTLRLQRLAKDSGLGQSTGHNICLGIGLQ</sequence>
<dbReference type="AlphaFoldDB" id="Q8IPA0"/>
<dbReference type="InterPro" id="IPR015422">
    <property type="entry name" value="PyrdxlP-dep_Trfase_small"/>
</dbReference>
<feature type="domain" description="Aminotransferase class V" evidence="1">
    <location>
        <begin position="65"/>
        <end position="97"/>
    </location>
</feature>
<dbReference type="InterPro" id="IPR000192">
    <property type="entry name" value="Aminotrans_V_dom"/>
</dbReference>
<reference evidence="2 7" key="8">
    <citation type="journal article" date="2007" name="Science">
        <title>The Release 5.1 annotation of Drosophila melanogaster heterochromatin.</title>
        <authorList>
            <person name="Smith C.D."/>
            <person name="Shu S."/>
            <person name="Mungall C.J."/>
            <person name="Karpen G.H."/>
        </authorList>
    </citation>
    <scope>NUCLEOTIDE SEQUENCE [LARGE SCALE GENOMIC DNA]</scope>
    <source>
        <strain evidence="7">Berkeley</strain>
    </source>
</reference>
<dbReference type="DNASU" id="318990"/>
<keyword evidence="7" id="KW-1185">Reference proteome</keyword>
<dbReference type="EMBL" id="AE014134">
    <property type="protein sequence ID" value="AGB92936.1"/>
    <property type="molecule type" value="Genomic_DNA"/>
</dbReference>
<reference evidence="2" key="13">
    <citation type="journal article" date="2015" name="Genome Res.">
        <title>The Release 6 reference sequence of the Drosophila melanogaster genome.</title>
        <authorList>
            <person name="Hoskins R.A."/>
            <person name="Carlson J.W."/>
            <person name="Wan K.H."/>
            <person name="Park S."/>
            <person name="Mendez I."/>
            <person name="Galle S.E."/>
            <person name="Booth B.W."/>
            <person name="Pfeiffer B.D."/>
            <person name="George R.A."/>
            <person name="Svirskas R."/>
            <person name="Krzywinski M."/>
            <person name="Schein J."/>
            <person name="Accardo M.C."/>
            <person name="Damia E."/>
            <person name="Messina G."/>
            <person name="Mendez-Lago M."/>
            <person name="de Pablos B."/>
            <person name="Demakova O.V."/>
            <person name="Andreyeva E.N."/>
            <person name="Boldyreva L.V."/>
            <person name="Marra M."/>
            <person name="Carvalho A.B."/>
            <person name="Dimitri P."/>
            <person name="Villasante A."/>
            <person name="Zhimulev I.F."/>
            <person name="Rubin G.M."/>
            <person name="Karpen G.H."/>
            <person name="Celniker S.E."/>
        </authorList>
    </citation>
    <scope>NUCLEOTIDE SEQUENCE</scope>
</reference>
<dbReference type="KEGG" id="dme:Dmel_CG31864"/>
<evidence type="ECO:0000313" key="3">
    <source>
        <dbReference type="EMBL" id="AEM01080.1"/>
    </source>
</evidence>
<reference evidence="2" key="7">
    <citation type="submission" date="2006-08" db="EMBL/GenBank/DDBJ databases">
        <authorList>
            <person name="Celniker S."/>
            <person name="Carlson J."/>
            <person name="Wan K."/>
            <person name="Frise E."/>
            <person name="Hoskins R."/>
            <person name="Park S."/>
            <person name="Svirskas R."/>
            <person name="Rubin G."/>
        </authorList>
    </citation>
    <scope>NUCLEOTIDE SEQUENCE</scope>
</reference>
<dbReference type="eggNOG" id="KOG1549">
    <property type="taxonomic scope" value="Eukaryota"/>
</dbReference>
<reference evidence="2 7" key="5">
    <citation type="journal article" date="2002" name="Genome Biol.">
        <title>Heterochromatic sequences in a Drosophila whole-genome shotgun assembly.</title>
        <authorList>
            <person name="Hoskins R.A."/>
            <person name="Smith C.D."/>
            <person name="Carlson J.W."/>
            <person name="Carvalho A.B."/>
            <person name="Halpern A."/>
            <person name="Kaminker J.S."/>
            <person name="Kennedy C."/>
            <person name="Mungall C.J."/>
            <person name="Sullivan B.A."/>
            <person name="Sutton G.G."/>
            <person name="Yasuhara J.C."/>
            <person name="Wakimoto B.T."/>
            <person name="Myers E.W."/>
            <person name="Celniker S.E."/>
            <person name="Rubin G.M."/>
            <person name="Karpen G.H."/>
        </authorList>
    </citation>
    <scope>NUCLEOTIDE SEQUENCE [LARGE SCALE GENOMIC DNA]</scope>
    <source>
        <strain evidence="7">Berkeley</strain>
    </source>
</reference>
<dbReference type="EMBL" id="KX531294">
    <property type="protein sequence ID" value="ANY27104.1"/>
    <property type="molecule type" value="mRNA"/>
</dbReference>
<evidence type="ECO:0000313" key="2">
    <source>
        <dbReference type="EMBL" id="AAN10795.1"/>
    </source>
</evidence>
<dbReference type="HOGENOM" id="CLU_2017574_0_0_1"/>
<dbReference type="Proteomes" id="UP000000803">
    <property type="component" value="Chromosome 2L"/>
</dbReference>
<evidence type="ECO:0000313" key="7">
    <source>
        <dbReference type="Proteomes" id="UP000000803"/>
    </source>
</evidence>
<dbReference type="InterPro" id="IPR015421">
    <property type="entry name" value="PyrdxlP-dep_Trfase_major"/>
</dbReference>
<dbReference type="RefSeq" id="NP_723706.1">
    <property type="nucleotide sequence ID" value="NM_164983.3"/>
</dbReference>
<evidence type="ECO:0000313" key="5">
    <source>
        <dbReference type="EMBL" id="ANY27104.1"/>
    </source>
</evidence>
<dbReference type="SUPFAM" id="SSF53383">
    <property type="entry name" value="PLP-dependent transferases"/>
    <property type="match status" value="1"/>
</dbReference>
<dbReference type="InterPro" id="IPR015424">
    <property type="entry name" value="PyrdxlP-dep_Trfase"/>
</dbReference>
<dbReference type="UCSC" id="CG31864-RA">
    <property type="organism name" value="d. melanogaster"/>
</dbReference>
<reference evidence="2 7" key="9">
    <citation type="journal article" date="2007" name="Science">
        <title>Sequence finishing and mapping of Drosophila melanogaster heterochromatin.</title>
        <authorList>
            <person name="Hoskins R.A."/>
            <person name="Carlson J.W."/>
            <person name="Kennedy C."/>
            <person name="Acevedo D."/>
            <person name="Evans-Holm M."/>
            <person name="Frise E."/>
            <person name="Wan K.H."/>
            <person name="Park S."/>
            <person name="Mendez-Lago M."/>
            <person name="Rossi F."/>
            <person name="Villasante A."/>
            <person name="Dimitri P."/>
            <person name="Karpen G.H."/>
            <person name="Celniker S.E."/>
        </authorList>
    </citation>
    <scope>NUCLEOTIDE SEQUENCE [LARGE SCALE GENOMIC DNA]</scope>
    <source>
        <strain evidence="7">Berkeley</strain>
    </source>
</reference>
<dbReference type="Gene3D" id="3.90.1150.10">
    <property type="entry name" value="Aspartate Aminotransferase, domain 1"/>
    <property type="match status" value="1"/>
</dbReference>
<dbReference type="Bgee" id="FBgn0051864">
    <property type="expression patterns" value="Expressed in T neuron T5b (Drosophila) in embryonic/larval optic lobe (Drosophila) and 66 other cell types or tissues"/>
</dbReference>
<dbReference type="VEuPathDB" id="VectorBase:FBgn0051864"/>
<dbReference type="EMBL" id="AE014134">
    <property type="protein sequence ID" value="AAN10795.1"/>
    <property type="molecule type" value="Genomic_DNA"/>
</dbReference>
<reference evidence="2" key="11">
    <citation type="journal article" date="2015" name="G3 (Bethesda)">
        <title>Gene Model Annotations for Drosophila melanogaster: Impact of High-Throughput Data.</title>
        <authorList>
            <consortium name="FlyBase Consortium"/>
            <person name="Matthews B.B."/>
            <person name="Dos Santos G."/>
            <person name="Crosby M.A."/>
            <person name="Emmert D.B."/>
            <person name="St Pierre S.E."/>
            <person name="Gramates L.S."/>
            <person name="Zhou P."/>
            <person name="Schroeder A.J."/>
            <person name="Falls K."/>
            <person name="Strelets V."/>
            <person name="Russo S.M."/>
            <person name="Gelbart W.M."/>
            <person name="null"/>
        </authorList>
    </citation>
    <scope>NUCLEOTIDE SEQUENCE</scope>
</reference>
<reference evidence="7" key="2">
    <citation type="journal article" date="2002" name="Genome Biol.">
        <title>Finishing a whole-genome shotgun: release 3 of the Drosophila melanogaster euchromatic genome sequence.</title>
        <authorList>
            <person name="Celniker S.E."/>
            <person name="Wheeler D.A."/>
            <person name="Kronmiller B."/>
            <person name="Carlson J.W."/>
            <person name="Halpern A."/>
            <person name="Patel S."/>
            <person name="Adams M."/>
            <person name="Champe M."/>
            <person name="Dugan S.P."/>
            <person name="Frise E."/>
            <person name="Hodgson A."/>
            <person name="George R.A."/>
            <person name="Hoskins R.A."/>
            <person name="Laverty T."/>
            <person name="Muzny D.M."/>
            <person name="Nelson C.R."/>
            <person name="Pacleb J.M."/>
            <person name="Park S."/>
            <person name="Pfeiffer B.D."/>
            <person name="Richards S."/>
            <person name="Sodergren E.J."/>
            <person name="Svirskas R."/>
            <person name="Tabor P.E."/>
            <person name="Wan K."/>
            <person name="Stapleton M."/>
            <person name="Sutton G.G."/>
            <person name="Venter C."/>
            <person name="Weinstock G."/>
            <person name="Scherer S.E."/>
            <person name="Myers E.W."/>
            <person name="Gibbs R.A."/>
            <person name="Rubin G.M."/>
        </authorList>
    </citation>
    <scope>NUCLEOTIDE SEQUENCE [LARGE SCALE GENOMIC DNA]</scope>
    <source>
        <strain evidence="7">Berkeley</strain>
    </source>
</reference>
<organism evidence="2 7">
    <name type="scientific">Drosophila melanogaster</name>
    <name type="common">Fruit fly</name>
    <dbReference type="NCBI Taxonomy" id="7227"/>
    <lineage>
        <taxon>Eukaryota</taxon>
        <taxon>Metazoa</taxon>
        <taxon>Ecdysozoa</taxon>
        <taxon>Arthropoda</taxon>
        <taxon>Hexapoda</taxon>
        <taxon>Insecta</taxon>
        <taxon>Pterygota</taxon>
        <taxon>Neoptera</taxon>
        <taxon>Endopterygota</taxon>
        <taxon>Diptera</taxon>
        <taxon>Brachycera</taxon>
        <taxon>Muscomorpha</taxon>
        <taxon>Ephydroidea</taxon>
        <taxon>Drosophilidae</taxon>
        <taxon>Drosophila</taxon>
        <taxon>Sophophora</taxon>
    </lineage>
</organism>
<evidence type="ECO:0000313" key="4">
    <source>
        <dbReference type="EMBL" id="AGB92936.1"/>
    </source>
</evidence>
<dbReference type="InParanoid" id="Q8IPA0"/>
<reference evidence="2" key="16">
    <citation type="submission" date="2022-11" db="EMBL/GenBank/DDBJ databases">
        <authorList>
            <consortium name="FlyBase"/>
        </authorList>
    </citation>
    <scope>NUCLEOTIDE SEQUENCE</scope>
</reference>
<accession>Q8IPA0</accession>
<keyword evidence="2" id="KW-0808">Transferase</keyword>
<dbReference type="STRING" id="7227.FBpp0308607"/>
<dbReference type="CTD" id="318990"/>
<dbReference type="Pfam" id="PF00266">
    <property type="entry name" value="Aminotran_5"/>
    <property type="match status" value="1"/>
</dbReference>
<reference evidence="5" key="14">
    <citation type="submission" date="2016-07" db="EMBL/GenBank/DDBJ databases">
        <authorList>
            <person name="Wan K."/>
            <person name="Booth B."/>
            <person name="Spirohn K."/>
            <person name="Hao T."/>
            <person name="Hu Y."/>
            <person name="Calderwood M."/>
            <person name="Hill D."/>
            <person name="Mohr S."/>
            <person name="Vidal M."/>
            <person name="Celniker S."/>
            <person name="Perrimon N."/>
        </authorList>
    </citation>
    <scope>NUCLEOTIDE SEQUENCE</scope>
</reference>
<dbReference type="PaxDb" id="7227-FBpp0302821"/>
<name>Q8IPA0_DROME</name>
<dbReference type="OrthoDB" id="10250117at2759"/>
<reference evidence="3" key="10">
    <citation type="submission" date="2011-08" db="EMBL/GenBank/DDBJ databases">
        <authorList>
            <person name="Carlson J."/>
            <person name="Booth B."/>
            <person name="Frise E."/>
            <person name="Park S."/>
            <person name="Wan K."/>
            <person name="Yu C."/>
            <person name="Celniker S."/>
        </authorList>
    </citation>
    <scope>NUCLEOTIDE SEQUENCE</scope>
    <source>
        <strain evidence="3">Berkeley</strain>
    </source>
</reference>
<dbReference type="RefSeq" id="NP_001260401.1">
    <property type="nucleotide sequence ID" value="NM_001273472.2"/>
</dbReference>
<reference evidence="7" key="3">
    <citation type="journal article" date="2002" name="Genome Biol.">
        <title>Annotation of the Drosophila melanogaster euchromatic genome: a systematic review.</title>
        <authorList>
            <person name="Misra S."/>
            <person name="Crosby M.A."/>
            <person name="Mungall C.J."/>
            <person name="Matthews B.B."/>
            <person name="Campbell K.S."/>
            <person name="Hradecky P."/>
            <person name="Huang Y."/>
            <person name="Kaminker J.S."/>
            <person name="Millburn G.H."/>
            <person name="Prochnik S.E."/>
            <person name="Smith C.D."/>
            <person name="Tupy J.L."/>
            <person name="Whitfied E.J."/>
            <person name="Bayraktaroglu L."/>
            <person name="Berman B.P."/>
            <person name="Bettencourt B.R."/>
            <person name="Celniker S.E."/>
            <person name="de Grey A.D."/>
            <person name="Drysdale R.A."/>
            <person name="Harris N.L."/>
            <person name="Richter J."/>
            <person name="Russo S."/>
            <person name="Schroeder A.J."/>
            <person name="Shu S.Q."/>
            <person name="Stapleton M."/>
            <person name="Yamada C."/>
            <person name="Ashburner M."/>
            <person name="Gelbart W.M."/>
            <person name="Rubin G.M."/>
            <person name="Lewis S.E."/>
        </authorList>
    </citation>
    <scope>GENOME REANNOTATION</scope>
    <source>
        <strain evidence="7">Berkeley</strain>
    </source>
</reference>
<dbReference type="GO" id="GO:0031071">
    <property type="term" value="F:cysteine desulfurase activity"/>
    <property type="evidence" value="ECO:0007669"/>
    <property type="project" value="UniProtKB-EC"/>
</dbReference>
<dbReference type="EMBL" id="BT128791">
    <property type="protein sequence ID" value="AEM01080.1"/>
    <property type="molecule type" value="mRNA"/>
</dbReference>
<dbReference type="AGR" id="FB:FBgn0051864"/>
<protein>
    <submittedName>
        <fullName evidence="5">GEO02460p1</fullName>
    </submittedName>
    <submittedName>
        <fullName evidence="2">Quetzalcoatl, isoform A</fullName>
    </submittedName>
    <submittedName>
        <fullName evidence="4">Quetzalcoatl, isoform C</fullName>
        <ecNumber evidence="2 4">2.8.1.7</ecNumber>
    </submittedName>
    <submittedName>
        <fullName evidence="3">RE75220p1</fullName>
    </submittedName>
</protein>
<reference evidence="2 7" key="6">
    <citation type="journal article" date="2005" name="PLoS Comput. Biol.">
        <title>Combined evidence annotation of transposable elements in genome sequences.</title>
        <authorList>
            <person name="Quesneville H."/>
            <person name="Bergman C.M."/>
            <person name="Andrieu O."/>
            <person name="Autard D."/>
            <person name="Nouaud D."/>
            <person name="Ashburner M."/>
            <person name="Anxolabehere D."/>
        </authorList>
    </citation>
    <scope>NUCLEOTIDE SEQUENCE [LARGE SCALE GENOMIC DNA]</scope>
    <source>
        <strain evidence="7">Berkeley</strain>
    </source>
</reference>
<dbReference type="Gene3D" id="3.40.640.10">
    <property type="entry name" value="Type I PLP-dependent aspartate aminotransferase-like (Major domain)"/>
    <property type="match status" value="1"/>
</dbReference>